<dbReference type="InterPro" id="IPR027450">
    <property type="entry name" value="AlkB-like"/>
</dbReference>
<sequence>MDPAATAALHAARITARSMHVHGHADGMVSRERMEALARSFAHPEFFFHEGGHGVPLSKEFRDALRSFALDTAGDAATTTQPATSVTDERCHRSSPRVRPPLSKPRHSLAPTRFLFVNGVGPRVGISTEAVRESFGEYGDVDRVDVFDPSMARCVVTMRRVEDAIAAQAATHETCRPDLGDRRLWVRFSSDPDERDGEPELAVKQEETWCAATRDSATLGVPGVTLIENFVTEEEEREMLACVDSDERWQRLAKRRVLHYGYAFDYGTRNARDETSPMPAFVAGLLRRASRCGAPGASESATCDQLTVNEYARGAGIAPHVDTHSAFGPTILSVSLAGRAVMEFRLPGEGGEKEPRERRAIAIPPRSLLVLHGEARYRWLHYIPHRKRDAIVGEDGCETREERRVSFTFRRRREGACGCEWPEACDSREGAAQRLKDREGRGLAS</sequence>
<dbReference type="SUPFAM" id="SSF54928">
    <property type="entry name" value="RNA-binding domain, RBD"/>
    <property type="match status" value="1"/>
</dbReference>
<dbReference type="PROSITE" id="PS50102">
    <property type="entry name" value="RRM"/>
    <property type="match status" value="1"/>
</dbReference>
<keyword evidence="2" id="KW-0694">RNA-binding</keyword>
<dbReference type="InterPro" id="IPR000504">
    <property type="entry name" value="RRM_dom"/>
</dbReference>
<evidence type="ECO:0000256" key="2">
    <source>
        <dbReference type="PROSITE-ProRule" id="PRU00176"/>
    </source>
</evidence>
<dbReference type="GO" id="GO:0032451">
    <property type="term" value="F:demethylase activity"/>
    <property type="evidence" value="ECO:0007669"/>
    <property type="project" value="TreeGrafter"/>
</dbReference>
<dbReference type="GO" id="GO:0016491">
    <property type="term" value="F:oxidoreductase activity"/>
    <property type="evidence" value="ECO:0007669"/>
    <property type="project" value="TreeGrafter"/>
</dbReference>
<dbReference type="Pfam" id="PF03959">
    <property type="entry name" value="FSH1"/>
    <property type="match status" value="1"/>
</dbReference>
<dbReference type="InterPro" id="IPR029058">
    <property type="entry name" value="AB_hydrolase_fold"/>
</dbReference>
<dbReference type="SUPFAM" id="SSF53474">
    <property type="entry name" value="alpha/beta-Hydrolases"/>
    <property type="match status" value="1"/>
</dbReference>
<dbReference type="Gene3D" id="3.30.70.330">
    <property type="match status" value="1"/>
</dbReference>
<feature type="domain" description="RRM" evidence="4">
    <location>
        <begin position="113"/>
        <end position="191"/>
    </location>
</feature>
<dbReference type="CDD" id="cd00590">
    <property type="entry name" value="RRM_SF"/>
    <property type="match status" value="1"/>
</dbReference>
<protein>
    <recommendedName>
        <fullName evidence="7">Fe2OG dioxygenase domain-containing protein</fullName>
    </recommendedName>
</protein>
<dbReference type="InterPro" id="IPR032857">
    <property type="entry name" value="ALKBH4"/>
</dbReference>
<organism evidence="6">
    <name type="scientific">Micromonas pusilla</name>
    <name type="common">Picoplanktonic green alga</name>
    <name type="synonym">Chromulina pusilla</name>
    <dbReference type="NCBI Taxonomy" id="38833"/>
    <lineage>
        <taxon>Eukaryota</taxon>
        <taxon>Viridiplantae</taxon>
        <taxon>Chlorophyta</taxon>
        <taxon>Mamiellophyceae</taxon>
        <taxon>Mamiellales</taxon>
        <taxon>Mamiellaceae</taxon>
        <taxon>Micromonas</taxon>
    </lineage>
</organism>
<dbReference type="InterPro" id="IPR005645">
    <property type="entry name" value="FSH-like_dom"/>
</dbReference>
<comment type="similarity">
    <text evidence="1">Belongs to the alkB family.</text>
</comment>
<dbReference type="Gene3D" id="3.40.50.1820">
    <property type="entry name" value="alpha/beta hydrolase"/>
    <property type="match status" value="1"/>
</dbReference>
<proteinExistence type="inferred from homology"/>
<feature type="domain" description="Fe2OG dioxygenase" evidence="5">
    <location>
        <begin position="302"/>
        <end position="413"/>
    </location>
</feature>
<evidence type="ECO:0000313" key="6">
    <source>
        <dbReference type="EMBL" id="CAD8516623.1"/>
    </source>
</evidence>
<dbReference type="GO" id="GO:0003723">
    <property type="term" value="F:RNA binding"/>
    <property type="evidence" value="ECO:0007669"/>
    <property type="project" value="UniProtKB-UniRule"/>
</dbReference>
<dbReference type="GO" id="GO:0070988">
    <property type="term" value="P:demethylation"/>
    <property type="evidence" value="ECO:0007669"/>
    <property type="project" value="InterPro"/>
</dbReference>
<dbReference type="InterPro" id="IPR012677">
    <property type="entry name" value="Nucleotide-bd_a/b_plait_sf"/>
</dbReference>
<name>A0A7S0IBM4_MICPS</name>
<gene>
    <name evidence="6" type="ORF">MCOM1403_LOCUS4049</name>
</gene>
<dbReference type="PANTHER" id="PTHR12463:SF1">
    <property type="entry name" value="2-OXOGLUTARATE AND FE-DEPENDENT OXYGENASE FAMILY PROTEIN"/>
    <property type="match status" value="1"/>
</dbReference>
<dbReference type="PANTHER" id="PTHR12463">
    <property type="entry name" value="OXYGENASE-RELATED"/>
    <property type="match status" value="1"/>
</dbReference>
<evidence type="ECO:0000256" key="3">
    <source>
        <dbReference type="SAM" id="MobiDB-lite"/>
    </source>
</evidence>
<dbReference type="InterPro" id="IPR035979">
    <property type="entry name" value="RBD_domain_sf"/>
</dbReference>
<dbReference type="Pfam" id="PF13532">
    <property type="entry name" value="2OG-FeII_Oxy_2"/>
    <property type="match status" value="1"/>
</dbReference>
<feature type="region of interest" description="Disordered" evidence="3">
    <location>
        <begin position="75"/>
        <end position="106"/>
    </location>
</feature>
<dbReference type="EMBL" id="HBEQ01005134">
    <property type="protein sequence ID" value="CAD8516623.1"/>
    <property type="molecule type" value="Transcribed_RNA"/>
</dbReference>
<dbReference type="SUPFAM" id="SSF51197">
    <property type="entry name" value="Clavaminate synthase-like"/>
    <property type="match status" value="1"/>
</dbReference>
<evidence type="ECO:0000256" key="1">
    <source>
        <dbReference type="ARBA" id="ARBA00007879"/>
    </source>
</evidence>
<evidence type="ECO:0000259" key="5">
    <source>
        <dbReference type="PROSITE" id="PS51471"/>
    </source>
</evidence>
<dbReference type="PROSITE" id="PS51471">
    <property type="entry name" value="FE2OG_OXY"/>
    <property type="match status" value="1"/>
</dbReference>
<evidence type="ECO:0000259" key="4">
    <source>
        <dbReference type="PROSITE" id="PS50102"/>
    </source>
</evidence>
<feature type="compositionally biased region" description="Low complexity" evidence="3">
    <location>
        <begin position="75"/>
        <end position="84"/>
    </location>
</feature>
<evidence type="ECO:0008006" key="7">
    <source>
        <dbReference type="Google" id="ProtNLM"/>
    </source>
</evidence>
<reference evidence="6" key="1">
    <citation type="submission" date="2021-01" db="EMBL/GenBank/DDBJ databases">
        <authorList>
            <person name="Corre E."/>
            <person name="Pelletier E."/>
            <person name="Niang G."/>
            <person name="Scheremetjew M."/>
            <person name="Finn R."/>
            <person name="Kale V."/>
            <person name="Holt S."/>
            <person name="Cochrane G."/>
            <person name="Meng A."/>
            <person name="Brown T."/>
            <person name="Cohen L."/>
        </authorList>
    </citation>
    <scope>NUCLEOTIDE SEQUENCE</scope>
    <source>
        <strain evidence="6">CCMP1723</strain>
    </source>
</reference>
<dbReference type="Gene3D" id="2.60.120.590">
    <property type="entry name" value="Alpha-ketoglutarate-dependent dioxygenase AlkB-like"/>
    <property type="match status" value="1"/>
</dbReference>
<accession>A0A7S0IBM4</accession>
<dbReference type="AlphaFoldDB" id="A0A7S0IBM4"/>
<dbReference type="InterPro" id="IPR037151">
    <property type="entry name" value="AlkB-like_sf"/>
</dbReference>
<dbReference type="InterPro" id="IPR005123">
    <property type="entry name" value="Oxoglu/Fe-dep_dioxygenase_dom"/>
</dbReference>